<evidence type="ECO:0000313" key="2">
    <source>
        <dbReference type="Proteomes" id="UP000016608"/>
    </source>
</evidence>
<dbReference type="AlphaFoldDB" id="U2QVZ9"/>
<dbReference type="HOGENOM" id="CLU_3216432_0_0_9"/>
<dbReference type="EMBL" id="AWVJ01000163">
    <property type="protein sequence ID" value="ERK42912.1"/>
    <property type="molecule type" value="Genomic_DNA"/>
</dbReference>
<protein>
    <submittedName>
        <fullName evidence="1">Uncharacterized protein</fullName>
    </submittedName>
</protein>
<keyword evidence="2" id="KW-1185">Reference proteome</keyword>
<reference evidence="1 2" key="1">
    <citation type="submission" date="2013-06" db="EMBL/GenBank/DDBJ databases">
        <authorList>
            <person name="Weinstock G."/>
            <person name="Sodergren E."/>
            <person name="Lobos E.A."/>
            <person name="Fulton L."/>
            <person name="Fulton R."/>
            <person name="Courtney L."/>
            <person name="Fronick C."/>
            <person name="O'Laughlin M."/>
            <person name="Godfrey J."/>
            <person name="Wilson R.M."/>
            <person name="Miner T."/>
            <person name="Farmer C."/>
            <person name="Delehaunty K."/>
            <person name="Cordes M."/>
            <person name="Minx P."/>
            <person name="Tomlinson C."/>
            <person name="Chen J."/>
            <person name="Wollam A."/>
            <person name="Pepin K.H."/>
            <person name="Bhonagiri V."/>
            <person name="Zhang X."/>
            <person name="Warren W."/>
            <person name="Mitreva M."/>
            <person name="Mardis E.R."/>
            <person name="Wilson R.K."/>
        </authorList>
    </citation>
    <scope>NUCLEOTIDE SEQUENCE [LARGE SCALE GENOMIC DNA]</scope>
    <source>
        <strain evidence="1 2">ATCC 29099</strain>
    </source>
</reference>
<name>U2QVZ9_EUBRA</name>
<accession>U2QVZ9</accession>
<evidence type="ECO:0000313" key="1">
    <source>
        <dbReference type="EMBL" id="ERK42912.1"/>
    </source>
</evidence>
<dbReference type="Proteomes" id="UP000016608">
    <property type="component" value="Unassembled WGS sequence"/>
</dbReference>
<proteinExistence type="predicted"/>
<gene>
    <name evidence="1" type="ORF">HMPREF0373_02644</name>
</gene>
<comment type="caution">
    <text evidence="1">The sequence shown here is derived from an EMBL/GenBank/DDBJ whole genome shotgun (WGS) entry which is preliminary data.</text>
</comment>
<organism evidence="1 2">
    <name type="scientific">Eubacterium ramulus ATCC 29099</name>
    <dbReference type="NCBI Taxonomy" id="1256908"/>
    <lineage>
        <taxon>Bacteria</taxon>
        <taxon>Bacillati</taxon>
        <taxon>Bacillota</taxon>
        <taxon>Clostridia</taxon>
        <taxon>Eubacteriales</taxon>
        <taxon>Eubacteriaceae</taxon>
        <taxon>Eubacterium</taxon>
    </lineage>
</organism>
<sequence length="44" mass="5149">MNALLSNIYTLAKKVKPCWCKAFILLSLRFFIFRYVLPDIGHCT</sequence>